<name>A0AAV2STJ3_MEGNR</name>
<keyword evidence="1" id="KW-0472">Membrane</keyword>
<protein>
    <submittedName>
        <fullName evidence="2">Uncharacterized protein</fullName>
    </submittedName>
</protein>
<gene>
    <name evidence="2" type="ORF">MNOR_LOCUS40747</name>
</gene>
<dbReference type="EMBL" id="CAXKWB010130841">
    <property type="protein sequence ID" value="CAL4242098.1"/>
    <property type="molecule type" value="Genomic_DNA"/>
</dbReference>
<keyword evidence="1" id="KW-0812">Transmembrane</keyword>
<dbReference type="Proteomes" id="UP001497623">
    <property type="component" value="Unassembled WGS sequence"/>
</dbReference>
<comment type="caution">
    <text evidence="2">The sequence shown here is derived from an EMBL/GenBank/DDBJ whole genome shotgun (WGS) entry which is preliminary data.</text>
</comment>
<organism evidence="2 3">
    <name type="scientific">Meganyctiphanes norvegica</name>
    <name type="common">Northern krill</name>
    <name type="synonym">Thysanopoda norvegica</name>
    <dbReference type="NCBI Taxonomy" id="48144"/>
    <lineage>
        <taxon>Eukaryota</taxon>
        <taxon>Metazoa</taxon>
        <taxon>Ecdysozoa</taxon>
        <taxon>Arthropoda</taxon>
        <taxon>Crustacea</taxon>
        <taxon>Multicrustacea</taxon>
        <taxon>Malacostraca</taxon>
        <taxon>Eumalacostraca</taxon>
        <taxon>Eucarida</taxon>
        <taxon>Euphausiacea</taxon>
        <taxon>Euphausiidae</taxon>
        <taxon>Meganyctiphanes</taxon>
    </lineage>
</organism>
<feature type="transmembrane region" description="Helical" evidence="1">
    <location>
        <begin position="12"/>
        <end position="34"/>
    </location>
</feature>
<accession>A0AAV2STJ3</accession>
<keyword evidence="1" id="KW-1133">Transmembrane helix</keyword>
<keyword evidence="3" id="KW-1185">Reference proteome</keyword>
<proteinExistence type="predicted"/>
<reference evidence="2 3" key="1">
    <citation type="submission" date="2024-05" db="EMBL/GenBank/DDBJ databases">
        <authorList>
            <person name="Wallberg A."/>
        </authorList>
    </citation>
    <scope>NUCLEOTIDE SEQUENCE [LARGE SCALE GENOMIC DNA]</scope>
</reference>
<dbReference type="AlphaFoldDB" id="A0AAV2STJ3"/>
<evidence type="ECO:0000256" key="1">
    <source>
        <dbReference type="SAM" id="Phobius"/>
    </source>
</evidence>
<evidence type="ECO:0000313" key="2">
    <source>
        <dbReference type="EMBL" id="CAL4242098.1"/>
    </source>
</evidence>
<feature type="transmembrane region" description="Helical" evidence="1">
    <location>
        <begin position="75"/>
        <end position="100"/>
    </location>
</feature>
<sequence length="113" mass="12905">MLLVMVVRGCTASFHSFTLPSLIFHFGLFLLFMVSGVSVREIFTGIWSLPESSSRDVSATWIRLLEHIARSRVDVFPVLLSVYVFRPGVVISAMFCWSVIYEESSLPHWFVVF</sequence>
<feature type="non-terminal residue" evidence="2">
    <location>
        <position position="113"/>
    </location>
</feature>
<evidence type="ECO:0000313" key="3">
    <source>
        <dbReference type="Proteomes" id="UP001497623"/>
    </source>
</evidence>